<dbReference type="AlphaFoldDB" id="A0A7V3UZJ9"/>
<dbReference type="EMBL" id="DTMZ01000021">
    <property type="protein sequence ID" value="HGD12721.1"/>
    <property type="molecule type" value="Genomic_DNA"/>
</dbReference>
<evidence type="ECO:0000256" key="1">
    <source>
        <dbReference type="SAM" id="SignalP"/>
    </source>
</evidence>
<accession>A0A7V3UZJ9</accession>
<sequence>MKLAVRIITLAILITGFARATVKIDTIGTTGVDLQNYGPVWQRIYYLSGFGIWTAWIKTGMWANFYSFTNHSWSGEVSVFGSQRNAGGNLAVCVNNNSGYYRSTFISSYINREPRWPIVAVESVAGSGIFQMRTPDSSLIDCQRPPITFTANNYLHLVCADPYTADTLLYSRSTDYGINWQDPIPVCGQLLPASPNYNLVGSELSDRLAVIWTNEESTALWVNISNDAGTSWSGPQNIFPVPSSISGAKPGKQGAFAIFDHNDRLNIVTQVWDGTHQYPAEIWHWQENRNPAWSLVYRFAPNSVLANAEPGDPFVLRPTIAEKADGTLFVLWLNYDSLNYEPQTQIARADLFIAQSPDNGRHWSRPFRLTGPDNYSRLCPEIASRVDDSLFIISVVDQLAGIYEQGHGGQTVNPVIVLRVPVSELPGVQETRQPDFPKKIYQSPTLLKSSELITIPLARGLIYDITGKPQKNIHQSGVYFLVNNHTTRKLIIIQ</sequence>
<dbReference type="CDD" id="cd15482">
    <property type="entry name" value="Sialidase_non-viral"/>
    <property type="match status" value="1"/>
</dbReference>
<organism evidence="2">
    <name type="scientific">candidate division WOR-3 bacterium</name>
    <dbReference type="NCBI Taxonomy" id="2052148"/>
    <lineage>
        <taxon>Bacteria</taxon>
        <taxon>Bacteria division WOR-3</taxon>
    </lineage>
</organism>
<feature type="signal peptide" evidence="1">
    <location>
        <begin position="1"/>
        <end position="20"/>
    </location>
</feature>
<keyword evidence="1" id="KW-0732">Signal</keyword>
<name>A0A7V3UZJ9_UNCW3</name>
<dbReference type="InterPro" id="IPR036278">
    <property type="entry name" value="Sialidase_sf"/>
</dbReference>
<comment type="caution">
    <text evidence="2">The sequence shown here is derived from an EMBL/GenBank/DDBJ whole genome shotgun (WGS) entry which is preliminary data.</text>
</comment>
<proteinExistence type="predicted"/>
<reference evidence="2" key="1">
    <citation type="journal article" date="2020" name="mSystems">
        <title>Genome- and Community-Level Interaction Insights into Carbon Utilization and Element Cycling Functions of Hydrothermarchaeota in Hydrothermal Sediment.</title>
        <authorList>
            <person name="Zhou Z."/>
            <person name="Liu Y."/>
            <person name="Xu W."/>
            <person name="Pan J."/>
            <person name="Luo Z.H."/>
            <person name="Li M."/>
        </authorList>
    </citation>
    <scope>NUCLEOTIDE SEQUENCE [LARGE SCALE GENOMIC DNA]</scope>
    <source>
        <strain evidence="2">SpSt-914</strain>
    </source>
</reference>
<dbReference type="Gene3D" id="2.120.10.10">
    <property type="match status" value="1"/>
</dbReference>
<feature type="chain" id="PRO_5031093207" evidence="1">
    <location>
        <begin position="21"/>
        <end position="494"/>
    </location>
</feature>
<evidence type="ECO:0000313" key="2">
    <source>
        <dbReference type="EMBL" id="HGD12721.1"/>
    </source>
</evidence>
<gene>
    <name evidence="2" type="ORF">ENX16_01360</name>
</gene>
<protein>
    <submittedName>
        <fullName evidence="2">Exo-alpha-sialidase</fullName>
    </submittedName>
</protein>
<dbReference type="SUPFAM" id="SSF50939">
    <property type="entry name" value="Sialidases"/>
    <property type="match status" value="1"/>
</dbReference>